<proteinExistence type="inferred from homology"/>
<reference evidence="16" key="1">
    <citation type="journal article" date="2019" name="Int. J. Syst. Evol. Microbiol.">
        <title>The Global Catalogue of Microorganisms (GCM) 10K type strain sequencing project: providing services to taxonomists for standard genome sequencing and annotation.</title>
        <authorList>
            <consortium name="The Broad Institute Genomics Platform"/>
            <consortium name="The Broad Institute Genome Sequencing Center for Infectious Disease"/>
            <person name="Wu L."/>
            <person name="Ma J."/>
        </authorList>
    </citation>
    <scope>NUCLEOTIDE SEQUENCE [LARGE SCALE GENOMIC DNA]</scope>
    <source>
        <strain evidence="16">CCUG 62945</strain>
    </source>
</reference>
<dbReference type="InterPro" id="IPR004565">
    <property type="entry name" value="OM_lipoprot_LolB"/>
</dbReference>
<keyword evidence="7 13" id="KW-0653">Protein transport</keyword>
<dbReference type="CDD" id="cd16326">
    <property type="entry name" value="LolB"/>
    <property type="match status" value="1"/>
</dbReference>
<name>A0ABW2QTT7_9NEIS</name>
<keyword evidence="5 13" id="KW-0813">Transport</keyword>
<dbReference type="Pfam" id="PF03550">
    <property type="entry name" value="LolB"/>
    <property type="match status" value="1"/>
</dbReference>
<sequence length="177" mass="19593">MRLGFVLLLLFMLAGCASTPQATRAGYSASGRVALKVANERHYAQFDWHQLGEQSELSLSGPLGQTAAELRFSPGRASFRGANQREITANSADELIAEALGWPLPVSGLRWWLRGEPDPELAVTSQSEIENGRLLLQAGWHIESSDYRGQPSLPHKLTLSRSDLEIKVVISEWQWNP</sequence>
<evidence type="ECO:0000256" key="11">
    <source>
        <dbReference type="ARBA" id="ARBA00023237"/>
    </source>
</evidence>
<keyword evidence="10 13" id="KW-0143">Chaperone</keyword>
<keyword evidence="16" id="KW-1185">Reference proteome</keyword>
<dbReference type="Gene3D" id="2.50.20.10">
    <property type="entry name" value="Lipoprotein localisation LolA/LolB/LppX"/>
    <property type="match status" value="1"/>
</dbReference>
<dbReference type="RefSeq" id="WP_380186093.1">
    <property type="nucleotide sequence ID" value="NZ_JBHTBQ010000006.1"/>
</dbReference>
<evidence type="ECO:0000256" key="12">
    <source>
        <dbReference type="ARBA" id="ARBA00023288"/>
    </source>
</evidence>
<evidence type="ECO:0000256" key="2">
    <source>
        <dbReference type="ARBA" id="ARBA00009696"/>
    </source>
</evidence>
<accession>A0ABW2QTT7</accession>
<evidence type="ECO:0000256" key="14">
    <source>
        <dbReference type="SAM" id="SignalP"/>
    </source>
</evidence>
<evidence type="ECO:0000256" key="3">
    <source>
        <dbReference type="ARBA" id="ARBA00011245"/>
    </source>
</evidence>
<comment type="subcellular location">
    <subcellularLocation>
        <location evidence="1 13">Cell outer membrane</location>
        <topology evidence="1 13">Lipid-anchor</topology>
    </subcellularLocation>
</comment>
<evidence type="ECO:0000256" key="7">
    <source>
        <dbReference type="ARBA" id="ARBA00022927"/>
    </source>
</evidence>
<dbReference type="NCBIfam" id="TIGR00548">
    <property type="entry name" value="lolB"/>
    <property type="match status" value="1"/>
</dbReference>
<feature type="signal peptide" evidence="14">
    <location>
        <begin position="1"/>
        <end position="22"/>
    </location>
</feature>
<keyword evidence="9 13" id="KW-0564">Palmitate</keyword>
<comment type="function">
    <text evidence="13">Plays a critical role in the incorporation of lipoproteins in the outer membrane after they are released by the LolA protein.</text>
</comment>
<keyword evidence="6 13" id="KW-0732">Signal</keyword>
<dbReference type="HAMAP" id="MF_00233">
    <property type="entry name" value="LolB"/>
    <property type="match status" value="1"/>
</dbReference>
<comment type="similarity">
    <text evidence="2 13">Belongs to the LolB family.</text>
</comment>
<dbReference type="SUPFAM" id="SSF89392">
    <property type="entry name" value="Prokaryotic lipoproteins and lipoprotein localization factors"/>
    <property type="match status" value="1"/>
</dbReference>
<keyword evidence="11 13" id="KW-0998">Cell outer membrane</keyword>
<evidence type="ECO:0000256" key="8">
    <source>
        <dbReference type="ARBA" id="ARBA00023136"/>
    </source>
</evidence>
<feature type="chain" id="PRO_5045771912" description="Outer-membrane lipoprotein LolB" evidence="14">
    <location>
        <begin position="23"/>
        <end position="177"/>
    </location>
</feature>
<organism evidence="15 16">
    <name type="scientific">Iodobacter arcticus</name>
    <dbReference type="NCBI Taxonomy" id="590593"/>
    <lineage>
        <taxon>Bacteria</taxon>
        <taxon>Pseudomonadati</taxon>
        <taxon>Pseudomonadota</taxon>
        <taxon>Betaproteobacteria</taxon>
        <taxon>Neisseriales</taxon>
        <taxon>Chitinibacteraceae</taxon>
        <taxon>Iodobacter</taxon>
    </lineage>
</organism>
<comment type="caution">
    <text evidence="15">The sequence shown here is derived from an EMBL/GenBank/DDBJ whole genome shotgun (WGS) entry which is preliminary data.</text>
</comment>
<comment type="subunit">
    <text evidence="3 13">Monomer.</text>
</comment>
<evidence type="ECO:0000256" key="9">
    <source>
        <dbReference type="ARBA" id="ARBA00023139"/>
    </source>
</evidence>
<evidence type="ECO:0000256" key="6">
    <source>
        <dbReference type="ARBA" id="ARBA00022729"/>
    </source>
</evidence>
<evidence type="ECO:0000256" key="1">
    <source>
        <dbReference type="ARBA" id="ARBA00004459"/>
    </source>
</evidence>
<evidence type="ECO:0000256" key="13">
    <source>
        <dbReference type="HAMAP-Rule" id="MF_00233"/>
    </source>
</evidence>
<evidence type="ECO:0000313" key="16">
    <source>
        <dbReference type="Proteomes" id="UP001596473"/>
    </source>
</evidence>
<evidence type="ECO:0000256" key="4">
    <source>
        <dbReference type="ARBA" id="ARBA00016202"/>
    </source>
</evidence>
<evidence type="ECO:0000313" key="15">
    <source>
        <dbReference type="EMBL" id="MFC7418909.1"/>
    </source>
</evidence>
<gene>
    <name evidence="13 15" type="primary">lolB</name>
    <name evidence="15" type="ORF">ACFQNF_03350</name>
</gene>
<evidence type="ECO:0000256" key="10">
    <source>
        <dbReference type="ARBA" id="ARBA00023186"/>
    </source>
</evidence>
<dbReference type="Proteomes" id="UP001596473">
    <property type="component" value="Unassembled WGS sequence"/>
</dbReference>
<dbReference type="EMBL" id="JBHTBQ010000006">
    <property type="protein sequence ID" value="MFC7418909.1"/>
    <property type="molecule type" value="Genomic_DNA"/>
</dbReference>
<keyword evidence="12 13" id="KW-0449">Lipoprotein</keyword>
<keyword evidence="8 13" id="KW-0472">Membrane</keyword>
<evidence type="ECO:0000256" key="5">
    <source>
        <dbReference type="ARBA" id="ARBA00022448"/>
    </source>
</evidence>
<protein>
    <recommendedName>
        <fullName evidence="4 13">Outer-membrane lipoprotein LolB</fullName>
    </recommendedName>
</protein>
<dbReference type="PROSITE" id="PS51257">
    <property type="entry name" value="PROKAR_LIPOPROTEIN"/>
    <property type="match status" value="1"/>
</dbReference>
<dbReference type="InterPro" id="IPR029046">
    <property type="entry name" value="LolA/LolB/LppX"/>
</dbReference>